<feature type="chain" id="PRO_5004648895" evidence="6">
    <location>
        <begin position="29"/>
        <end position="112"/>
    </location>
</feature>
<evidence type="ECO:0000256" key="4">
    <source>
        <dbReference type="ARBA" id="ARBA00023320"/>
    </source>
</evidence>
<dbReference type="EMBL" id="AB817243">
    <property type="protein sequence ID" value="BAO00940.1"/>
    <property type="molecule type" value="mRNA"/>
</dbReference>
<keyword evidence="4" id="KW-0527">Neuropeptide</keyword>
<evidence type="ECO:0000256" key="6">
    <source>
        <dbReference type="SAM" id="SignalP"/>
    </source>
</evidence>
<dbReference type="OrthoDB" id="6430009at2759"/>
<dbReference type="InterPro" id="IPR013231">
    <property type="entry name" value="Periviscerokinin"/>
</dbReference>
<protein>
    <submittedName>
        <fullName evidence="7">Cardioacceleratory peptide 2b splicing variant a</fullName>
    </submittedName>
</protein>
<keyword evidence="3" id="KW-0027">Amidation</keyword>
<reference evidence="7" key="1">
    <citation type="journal article" date="2014" name="Peptides">
        <title>Transcriptome analysis of neuropeptides and G-protein coupled receptors (GPCRs) for neuropeptides in the brown planthopper Nilaparvata lugens.</title>
        <authorList>
            <person name="Tanaka Y."/>
            <person name="Suetsugu Y."/>
            <person name="Yamamoto K."/>
            <person name="Noda H."/>
            <person name="Shinoda T."/>
        </authorList>
    </citation>
    <scope>NUCLEOTIDE SEQUENCE</scope>
</reference>
<evidence type="ECO:0000256" key="3">
    <source>
        <dbReference type="ARBA" id="ARBA00022815"/>
    </source>
</evidence>
<evidence type="ECO:0000256" key="1">
    <source>
        <dbReference type="ARBA" id="ARBA00004613"/>
    </source>
</evidence>
<accession>U3U7C0</accession>
<dbReference type="AlphaFoldDB" id="U3U7C0"/>
<proteinExistence type="evidence at transcript level"/>
<name>U3U7C0_NILLU</name>
<gene>
    <name evidence="7" type="primary">cap2b-a</name>
</gene>
<dbReference type="GO" id="GO:0005576">
    <property type="term" value="C:extracellular region"/>
    <property type="evidence" value="ECO:0007669"/>
    <property type="project" value="UniProtKB-SubCell"/>
</dbReference>
<sequence length="112" mass="12266">MKSSAFAAISSCVLFFMVIVVSPKLVSTAPSESDSGTSKTKREAGGPSGLFPFPRIGRSGTDTWFFDTSDNAQNYAKRQGLVPFPRLGRLQKRDAMDSPWALVTLRGQRSQY</sequence>
<dbReference type="Pfam" id="PF08259">
    <property type="entry name" value="Periviscerokin"/>
    <property type="match status" value="1"/>
</dbReference>
<feature type="compositionally biased region" description="Polar residues" evidence="5">
    <location>
        <begin position="28"/>
        <end position="38"/>
    </location>
</feature>
<evidence type="ECO:0000313" key="7">
    <source>
        <dbReference type="EMBL" id="BAO00940.1"/>
    </source>
</evidence>
<keyword evidence="2" id="KW-0964">Secreted</keyword>
<dbReference type="GO" id="GO:0007218">
    <property type="term" value="P:neuropeptide signaling pathway"/>
    <property type="evidence" value="ECO:0007669"/>
    <property type="project" value="UniProtKB-KW"/>
</dbReference>
<evidence type="ECO:0000256" key="2">
    <source>
        <dbReference type="ARBA" id="ARBA00022525"/>
    </source>
</evidence>
<comment type="subcellular location">
    <subcellularLocation>
        <location evidence="1">Secreted</location>
    </subcellularLocation>
</comment>
<feature type="region of interest" description="Disordered" evidence="5">
    <location>
        <begin position="26"/>
        <end position="56"/>
    </location>
</feature>
<evidence type="ECO:0000256" key="5">
    <source>
        <dbReference type="SAM" id="MobiDB-lite"/>
    </source>
</evidence>
<keyword evidence="6" id="KW-0732">Signal</keyword>
<feature type="signal peptide" evidence="6">
    <location>
        <begin position="1"/>
        <end position="28"/>
    </location>
</feature>
<organism evidence="7">
    <name type="scientific">Nilaparvata lugens</name>
    <name type="common">Brown planthopper</name>
    <dbReference type="NCBI Taxonomy" id="108931"/>
    <lineage>
        <taxon>Eukaryota</taxon>
        <taxon>Metazoa</taxon>
        <taxon>Ecdysozoa</taxon>
        <taxon>Arthropoda</taxon>
        <taxon>Hexapoda</taxon>
        <taxon>Insecta</taxon>
        <taxon>Pterygota</taxon>
        <taxon>Neoptera</taxon>
        <taxon>Paraneoptera</taxon>
        <taxon>Hemiptera</taxon>
        <taxon>Auchenorrhyncha</taxon>
        <taxon>Fulgoroidea</taxon>
        <taxon>Delphacidae</taxon>
        <taxon>Delphacinae</taxon>
        <taxon>Nilaparvata</taxon>
    </lineage>
</organism>